<gene>
    <name evidence="2" type="ORF">FHS16_002698</name>
</gene>
<organism evidence="2 3">
    <name type="scientific">Paenibacillus endophyticus</name>
    <dbReference type="NCBI Taxonomy" id="1294268"/>
    <lineage>
        <taxon>Bacteria</taxon>
        <taxon>Bacillati</taxon>
        <taxon>Bacillota</taxon>
        <taxon>Bacilli</taxon>
        <taxon>Bacillales</taxon>
        <taxon>Paenibacillaceae</taxon>
        <taxon>Paenibacillus</taxon>
    </lineage>
</organism>
<dbReference type="InterPro" id="IPR029044">
    <property type="entry name" value="Nucleotide-diphossugar_trans"/>
</dbReference>
<dbReference type="CDD" id="cd02511">
    <property type="entry name" value="Beta4Glucosyltransferase"/>
    <property type="match status" value="1"/>
</dbReference>
<dbReference type="EMBL" id="JACHXW010000007">
    <property type="protein sequence ID" value="MBB3152641.1"/>
    <property type="molecule type" value="Genomic_DNA"/>
</dbReference>
<dbReference type="SUPFAM" id="SSF48452">
    <property type="entry name" value="TPR-like"/>
    <property type="match status" value="1"/>
</dbReference>
<dbReference type="Gene3D" id="3.90.550.10">
    <property type="entry name" value="Spore Coat Polysaccharide Biosynthesis Protein SpsA, Chain A"/>
    <property type="match status" value="1"/>
</dbReference>
<dbReference type="InterPro" id="IPR011990">
    <property type="entry name" value="TPR-like_helical_dom_sf"/>
</dbReference>
<keyword evidence="3" id="KW-1185">Reference proteome</keyword>
<evidence type="ECO:0000313" key="3">
    <source>
        <dbReference type="Proteomes" id="UP000518605"/>
    </source>
</evidence>
<evidence type="ECO:0000259" key="1">
    <source>
        <dbReference type="Pfam" id="PF00535"/>
    </source>
</evidence>
<feature type="domain" description="Glycosyltransferase 2-like" evidence="1">
    <location>
        <begin position="24"/>
        <end position="108"/>
    </location>
</feature>
<evidence type="ECO:0000313" key="2">
    <source>
        <dbReference type="EMBL" id="MBB3152641.1"/>
    </source>
</evidence>
<dbReference type="InterPro" id="IPR001173">
    <property type="entry name" value="Glyco_trans_2-like"/>
</dbReference>
<reference evidence="2 3" key="1">
    <citation type="submission" date="2020-08" db="EMBL/GenBank/DDBJ databases">
        <title>Genomic Encyclopedia of Type Strains, Phase III (KMG-III): the genomes of soil and plant-associated and newly described type strains.</title>
        <authorList>
            <person name="Whitman W."/>
        </authorList>
    </citation>
    <scope>NUCLEOTIDE SEQUENCE [LARGE SCALE GENOMIC DNA]</scope>
    <source>
        <strain evidence="2 3">CECT 8234</strain>
    </source>
</reference>
<dbReference type="Gene3D" id="1.25.40.10">
    <property type="entry name" value="Tetratricopeptide repeat domain"/>
    <property type="match status" value="1"/>
</dbReference>
<dbReference type="RefSeq" id="WP_183562784.1">
    <property type="nucleotide sequence ID" value="NZ_CBCSLB010000006.1"/>
</dbReference>
<dbReference type="PANTHER" id="PTHR43630">
    <property type="entry name" value="POLY-BETA-1,6-N-ACETYL-D-GLUCOSAMINE SYNTHASE"/>
    <property type="match status" value="1"/>
</dbReference>
<dbReference type="Pfam" id="PF00535">
    <property type="entry name" value="Glycos_transf_2"/>
    <property type="match status" value="1"/>
</dbReference>
<dbReference type="Proteomes" id="UP000518605">
    <property type="component" value="Unassembled WGS sequence"/>
</dbReference>
<sequence length="658" mass="71681">MKKGENQEGSLKLSGLEGNQLPVSLCMIVRNEESFLPACLASAINYVSEIIVVDTGSCDNTIEIAERFGATVVCIEWSDDFAAARNEGLKLAAQPWVLVLDADERLDESPLQIWEDLLANQAFAGYYVRLCSWIGAAITSERQLEPAKSYISDAVCRLFRNDPRIRFTGALHEEVATSVSELGAQRLGYAPLTVWHEGYRPEVVEAKGKRERNGRILLQAIGRNPEDAMLQYAMGTECFTYGNWSGAAAWLGPLAQSLKPEQGYASDLLLKLSHALRLLGRPDEAETWARNGIERLGFADFPDLYEALALALLEQDKNAAALRVLQQALELGLTPAHYSTAPGAGSYRTLFTSGLANERIYEWENAWNNYMRSVSLQPAYMPAWERMVLLGTVDGRYRQRFLGAAAEWAIAEESGKQSFQQIRSALLERVADAGFMQTDDGYKDERSDLVINGLVLAAFNEEDDMHILFWRGLFSVQQGRLEEGRLLWEQLPENDERRAVYLKALELRGVEAPGVWAPATEQALLRVGAWRAWSAFRAASDSAAALPPLQWCAVIRAPQACRAALRSTLASGSSAPARLAAGVLAAAAADWRAAAGSFGAAATDAAAAPWVARAAAAGLAAAFAARARAALPAPACAALPVLQIEAELKLRAVSALFF</sequence>
<comment type="caution">
    <text evidence="2">The sequence shown here is derived from an EMBL/GenBank/DDBJ whole genome shotgun (WGS) entry which is preliminary data.</text>
</comment>
<protein>
    <submittedName>
        <fullName evidence="2">Tetratricopeptide (TPR) repeat protein</fullName>
    </submittedName>
</protein>
<dbReference type="PANTHER" id="PTHR43630:SF2">
    <property type="entry name" value="GLYCOSYLTRANSFERASE"/>
    <property type="match status" value="1"/>
</dbReference>
<proteinExistence type="predicted"/>
<accession>A0A7W5C7N5</accession>
<name>A0A7W5C7N5_9BACL</name>
<dbReference type="AlphaFoldDB" id="A0A7W5C7N5"/>
<dbReference type="SUPFAM" id="SSF53448">
    <property type="entry name" value="Nucleotide-diphospho-sugar transferases"/>
    <property type="match status" value="1"/>
</dbReference>